<dbReference type="GO" id="GO:0005794">
    <property type="term" value="C:Golgi apparatus"/>
    <property type="evidence" value="ECO:0007669"/>
    <property type="project" value="TreeGrafter"/>
</dbReference>
<sequence>MASASLRHETRQGRGSASVKSENGDGSWEGTQQWPRPLHPKCVFIFLPLSEDYGKNFKDITDLINNTFIRTEFGMAIGPENSGKVILTAEVSGGSPGGRIFRSSDFAKNFVQTNLPFHPLTQMMYSPQNSNYLLALSTENGLWVSRNFGGKWEEIHKAVCLAKW</sequence>
<comment type="caution">
    <text evidence="4">The sequence shown here is derived from an EMBL/GenBank/DDBJ whole genome shotgun (WGS) entry which is preliminary data.</text>
</comment>
<dbReference type="GO" id="GO:0016020">
    <property type="term" value="C:membrane"/>
    <property type="evidence" value="ECO:0007669"/>
    <property type="project" value="TreeGrafter"/>
</dbReference>
<dbReference type="Gene3D" id="2.130.10.10">
    <property type="entry name" value="YVTN repeat-like/Quinoprotein amine dehydrogenase"/>
    <property type="match status" value="1"/>
</dbReference>
<name>A0A7J7STJ0_MYOMY</name>
<dbReference type="AlphaFoldDB" id="A0A7J7STJ0"/>
<dbReference type="InterPro" id="IPR031778">
    <property type="entry name" value="Sortilin_N"/>
</dbReference>
<dbReference type="GO" id="GO:0016050">
    <property type="term" value="P:vesicle organization"/>
    <property type="evidence" value="ECO:0007669"/>
    <property type="project" value="TreeGrafter"/>
</dbReference>
<evidence type="ECO:0000259" key="3">
    <source>
        <dbReference type="Pfam" id="PF15902"/>
    </source>
</evidence>
<dbReference type="GO" id="GO:0006895">
    <property type="term" value="P:Golgi to endosome transport"/>
    <property type="evidence" value="ECO:0007669"/>
    <property type="project" value="TreeGrafter"/>
</dbReference>
<dbReference type="Proteomes" id="UP000527355">
    <property type="component" value="Unassembled WGS sequence"/>
</dbReference>
<accession>A0A7J7STJ0</accession>
<evidence type="ECO:0000256" key="1">
    <source>
        <dbReference type="ARBA" id="ARBA00022737"/>
    </source>
</evidence>
<dbReference type="SUPFAM" id="SSF110296">
    <property type="entry name" value="Oligoxyloglucan reducing end-specific cellobiohydrolase"/>
    <property type="match status" value="1"/>
</dbReference>
<dbReference type="EMBL" id="JABWUV010000018">
    <property type="protein sequence ID" value="KAF6291758.1"/>
    <property type="molecule type" value="Genomic_DNA"/>
</dbReference>
<evidence type="ECO:0000256" key="2">
    <source>
        <dbReference type="SAM" id="MobiDB-lite"/>
    </source>
</evidence>
<feature type="compositionally biased region" description="Basic and acidic residues" evidence="2">
    <location>
        <begin position="1"/>
        <end position="12"/>
    </location>
</feature>
<feature type="region of interest" description="Disordered" evidence="2">
    <location>
        <begin position="1"/>
        <end position="34"/>
    </location>
</feature>
<keyword evidence="1" id="KW-0677">Repeat</keyword>
<dbReference type="VEuPathDB" id="HostDB:GeneID_118673773"/>
<dbReference type="InterPro" id="IPR050310">
    <property type="entry name" value="VPS10-sortilin"/>
</dbReference>
<dbReference type="GO" id="GO:0006897">
    <property type="term" value="P:endocytosis"/>
    <property type="evidence" value="ECO:0007669"/>
    <property type="project" value="TreeGrafter"/>
</dbReference>
<keyword evidence="5" id="KW-1185">Reference proteome</keyword>
<dbReference type="InterPro" id="IPR015943">
    <property type="entry name" value="WD40/YVTN_repeat-like_dom_sf"/>
</dbReference>
<dbReference type="GO" id="GO:0005829">
    <property type="term" value="C:cytosol"/>
    <property type="evidence" value="ECO:0007669"/>
    <property type="project" value="GOC"/>
</dbReference>
<dbReference type="PANTHER" id="PTHR12106">
    <property type="entry name" value="SORTILIN RELATED"/>
    <property type="match status" value="1"/>
</dbReference>
<gene>
    <name evidence="4" type="ORF">mMyoMyo1_018135</name>
</gene>
<evidence type="ECO:0000313" key="4">
    <source>
        <dbReference type="EMBL" id="KAF6291758.1"/>
    </source>
</evidence>
<organism evidence="4 5">
    <name type="scientific">Myotis myotis</name>
    <name type="common">Greater mouse-eared bat</name>
    <name type="synonym">Vespertilio myotis</name>
    <dbReference type="NCBI Taxonomy" id="51298"/>
    <lineage>
        <taxon>Eukaryota</taxon>
        <taxon>Metazoa</taxon>
        <taxon>Chordata</taxon>
        <taxon>Craniata</taxon>
        <taxon>Vertebrata</taxon>
        <taxon>Euteleostomi</taxon>
        <taxon>Mammalia</taxon>
        <taxon>Eutheria</taxon>
        <taxon>Laurasiatheria</taxon>
        <taxon>Chiroptera</taxon>
        <taxon>Yangochiroptera</taxon>
        <taxon>Vespertilionidae</taxon>
        <taxon>Myotis</taxon>
    </lineage>
</organism>
<proteinExistence type="predicted"/>
<reference evidence="4 5" key="1">
    <citation type="journal article" date="2020" name="Nature">
        <title>Six reference-quality genomes reveal evolution of bat adaptations.</title>
        <authorList>
            <person name="Jebb D."/>
            <person name="Huang Z."/>
            <person name="Pippel M."/>
            <person name="Hughes G.M."/>
            <person name="Lavrichenko K."/>
            <person name="Devanna P."/>
            <person name="Winkler S."/>
            <person name="Jermiin L.S."/>
            <person name="Skirmuntt E.C."/>
            <person name="Katzourakis A."/>
            <person name="Burkitt-Gray L."/>
            <person name="Ray D.A."/>
            <person name="Sullivan K.A.M."/>
            <person name="Roscito J.G."/>
            <person name="Kirilenko B.M."/>
            <person name="Davalos L.M."/>
            <person name="Corthals A.P."/>
            <person name="Power M.L."/>
            <person name="Jones G."/>
            <person name="Ransome R.D."/>
            <person name="Dechmann D.K.N."/>
            <person name="Locatelli A.G."/>
            <person name="Puechmaille S.J."/>
            <person name="Fedrigo O."/>
            <person name="Jarvis E.D."/>
            <person name="Hiller M."/>
            <person name="Vernes S.C."/>
            <person name="Myers E.W."/>
            <person name="Teeling E.C."/>
        </authorList>
    </citation>
    <scope>NUCLEOTIDE SEQUENCE [LARGE SCALE GENOMIC DNA]</scope>
    <source>
        <strain evidence="4">MMyoMyo1</strain>
        <tissue evidence="4">Flight muscle</tissue>
    </source>
</reference>
<feature type="domain" description="Sortilin N-terminal" evidence="3">
    <location>
        <begin position="49"/>
        <end position="164"/>
    </location>
</feature>
<dbReference type="PANTHER" id="PTHR12106:SF23">
    <property type="entry name" value="SORTILIN"/>
    <property type="match status" value="1"/>
</dbReference>
<evidence type="ECO:0000313" key="5">
    <source>
        <dbReference type="Proteomes" id="UP000527355"/>
    </source>
</evidence>
<dbReference type="Pfam" id="PF15902">
    <property type="entry name" value="Sortilin-Vps10"/>
    <property type="match status" value="1"/>
</dbReference>
<protein>
    <submittedName>
        <fullName evidence="4">Sortilin 1</fullName>
    </submittedName>
</protein>